<sequence>MVSYRCKHCRLEIGEIPFSSIEETIRELQSADKTGSERFINVTDRGTLEVHCICEQCERSMNAYPDYYTIEKWLQ</sequence>
<gene>
    <name evidence="1" type="ORF">QT716_15115</name>
</gene>
<name>A0ABU4G4U6_9BACL</name>
<protein>
    <submittedName>
        <fullName evidence="1">DUF2757 family protein</fullName>
    </submittedName>
</protein>
<dbReference type="InterPro" id="IPR020115">
    <property type="entry name" value="Fin"/>
</dbReference>
<proteinExistence type="predicted"/>
<comment type="caution">
    <text evidence="1">The sequence shown here is derived from an EMBL/GenBank/DDBJ whole genome shotgun (WGS) entry which is preliminary data.</text>
</comment>
<organism evidence="1 2">
    <name type="scientific">Sporosarcina aquimarina</name>
    <dbReference type="NCBI Taxonomy" id="114975"/>
    <lineage>
        <taxon>Bacteria</taxon>
        <taxon>Bacillati</taxon>
        <taxon>Bacillota</taxon>
        <taxon>Bacilli</taxon>
        <taxon>Bacillales</taxon>
        <taxon>Caryophanaceae</taxon>
        <taxon>Sporosarcina</taxon>
    </lineage>
</organism>
<evidence type="ECO:0000313" key="1">
    <source>
        <dbReference type="EMBL" id="MDW0111353.1"/>
    </source>
</evidence>
<keyword evidence="2" id="KW-1185">Reference proteome</keyword>
<dbReference type="EMBL" id="JAUBDH010000013">
    <property type="protein sequence ID" value="MDW0111353.1"/>
    <property type="molecule type" value="Genomic_DNA"/>
</dbReference>
<accession>A0ABU4G4U6</accession>
<dbReference type="Pfam" id="PF10955">
    <property type="entry name" value="Fin"/>
    <property type="match status" value="1"/>
</dbReference>
<reference evidence="1 2" key="1">
    <citation type="submission" date="2023-06" db="EMBL/GenBank/DDBJ databases">
        <title>Sporosarcina sp. nov., isolated from Korean traditional fermented seafood 'Jeotgal'.</title>
        <authorList>
            <person name="Yang A.-I."/>
            <person name="Shin N.-R."/>
        </authorList>
    </citation>
    <scope>NUCLEOTIDE SEQUENCE [LARGE SCALE GENOMIC DNA]</scope>
    <source>
        <strain evidence="1 2">KCTC3840</strain>
    </source>
</reference>
<dbReference type="RefSeq" id="WP_317937003.1">
    <property type="nucleotide sequence ID" value="NZ_JAUBDH010000013.1"/>
</dbReference>
<evidence type="ECO:0000313" key="2">
    <source>
        <dbReference type="Proteomes" id="UP001280629"/>
    </source>
</evidence>
<dbReference type="Proteomes" id="UP001280629">
    <property type="component" value="Unassembled WGS sequence"/>
</dbReference>